<feature type="transmembrane region" description="Helical" evidence="2">
    <location>
        <begin position="220"/>
        <end position="243"/>
    </location>
</feature>
<sequence length="553" mass="61657">MTTTNSAFGLTFGAAFMALVFDLMYDSYAKVVSVFAKNLSSFYGAAMLLVLQYFHHNKDRLFLRALVLALTVLSNIHIGAYTALMYRFLISGVLHPELLLNIPPVELSLLLMLGTSDSVHEEIGTLSDGKLLYIAPLFLLSLTGLAGGLGQMITSPEVYDWLRAERKTISGVTDETSRFFNGLSIIATALCDIMITCILCHTVNYKRTGLSSTDRMINSLIAVAIARGALTSVAAILNAIFIFARPDTFLFALFVFPTTQFYIFSVVGSLNYRKHLRGYSNQSNTWVISGLRIASNAFSSVGRATIVDPDYENTARGLELHEMPQSTHVRVDHHVLVESSNLGSEDGKEVVRDTADVNMEMDTPEELDAMTLDYPKDASNNWSYCEVSGLKTWFFEPLIKQVPSNGSSPTQDEMIQTAVEHVVTRMAVLFAGPGKKMLEQDLWALVDGMIQGAFADLKEQLDELLQAYWEYQALLWKLDHLETKNLHLKEQVSSQESQLEEKDKELARLKSFVRHFKGDIQSSEVQQLRAALEAQDGEIEELKKKLAASEEAR</sequence>
<evidence type="ECO:0000259" key="3">
    <source>
        <dbReference type="Pfam" id="PF20152"/>
    </source>
</evidence>
<feature type="transmembrane region" description="Helical" evidence="2">
    <location>
        <begin position="61"/>
        <end position="86"/>
    </location>
</feature>
<evidence type="ECO:0000256" key="2">
    <source>
        <dbReference type="SAM" id="Phobius"/>
    </source>
</evidence>
<dbReference type="HOGENOM" id="CLU_492611_0_0_1"/>
<feature type="transmembrane region" description="Helical" evidence="2">
    <location>
        <begin position="179"/>
        <end position="200"/>
    </location>
</feature>
<name>A0A0D0C8R7_9AGAR</name>
<dbReference type="PANTHER" id="PTHR40465">
    <property type="entry name" value="CHROMOSOME 1, WHOLE GENOME SHOTGUN SEQUENCE"/>
    <property type="match status" value="1"/>
</dbReference>
<feature type="transmembrane region" description="Helical" evidence="2">
    <location>
        <begin position="31"/>
        <end position="54"/>
    </location>
</feature>
<feature type="transmembrane region" description="Helical" evidence="2">
    <location>
        <begin position="7"/>
        <end position="25"/>
    </location>
</feature>
<dbReference type="InterPro" id="IPR045339">
    <property type="entry name" value="DUF6534"/>
</dbReference>
<feature type="coiled-coil region" evidence="1">
    <location>
        <begin position="454"/>
        <end position="552"/>
    </location>
</feature>
<feature type="transmembrane region" description="Helical" evidence="2">
    <location>
        <begin position="249"/>
        <end position="272"/>
    </location>
</feature>
<reference evidence="4 5" key="1">
    <citation type="submission" date="2014-04" db="EMBL/GenBank/DDBJ databases">
        <title>Evolutionary Origins and Diversification of the Mycorrhizal Mutualists.</title>
        <authorList>
            <consortium name="DOE Joint Genome Institute"/>
            <consortium name="Mycorrhizal Genomics Consortium"/>
            <person name="Kohler A."/>
            <person name="Kuo A."/>
            <person name="Nagy L.G."/>
            <person name="Floudas D."/>
            <person name="Copeland A."/>
            <person name="Barry K.W."/>
            <person name="Cichocki N."/>
            <person name="Veneault-Fourrey C."/>
            <person name="LaButti K."/>
            <person name="Lindquist E.A."/>
            <person name="Lipzen A."/>
            <person name="Lundell T."/>
            <person name="Morin E."/>
            <person name="Murat C."/>
            <person name="Riley R."/>
            <person name="Ohm R."/>
            <person name="Sun H."/>
            <person name="Tunlid A."/>
            <person name="Henrissat B."/>
            <person name="Grigoriev I.V."/>
            <person name="Hibbett D.S."/>
            <person name="Martin F."/>
        </authorList>
    </citation>
    <scope>NUCLEOTIDE SEQUENCE [LARGE SCALE GENOMIC DNA]</scope>
    <source>
        <strain evidence="4 5">FD-317 M1</strain>
    </source>
</reference>
<keyword evidence="2" id="KW-0812">Transmembrane</keyword>
<keyword evidence="1" id="KW-0175">Coiled coil</keyword>
<organism evidence="4 5">
    <name type="scientific">Collybiopsis luxurians FD-317 M1</name>
    <dbReference type="NCBI Taxonomy" id="944289"/>
    <lineage>
        <taxon>Eukaryota</taxon>
        <taxon>Fungi</taxon>
        <taxon>Dikarya</taxon>
        <taxon>Basidiomycota</taxon>
        <taxon>Agaricomycotina</taxon>
        <taxon>Agaricomycetes</taxon>
        <taxon>Agaricomycetidae</taxon>
        <taxon>Agaricales</taxon>
        <taxon>Marasmiineae</taxon>
        <taxon>Omphalotaceae</taxon>
        <taxon>Collybiopsis</taxon>
        <taxon>Collybiopsis luxurians</taxon>
    </lineage>
</organism>
<protein>
    <recommendedName>
        <fullName evidence="3">DUF6534 domain-containing protein</fullName>
    </recommendedName>
</protein>
<evidence type="ECO:0000256" key="1">
    <source>
        <dbReference type="SAM" id="Coils"/>
    </source>
</evidence>
<dbReference type="AlphaFoldDB" id="A0A0D0C8R7"/>
<dbReference type="Pfam" id="PF20152">
    <property type="entry name" value="DUF6534"/>
    <property type="match status" value="1"/>
</dbReference>
<feature type="transmembrane region" description="Helical" evidence="2">
    <location>
        <begin position="131"/>
        <end position="153"/>
    </location>
</feature>
<keyword evidence="5" id="KW-1185">Reference proteome</keyword>
<feature type="domain" description="DUF6534" evidence="3">
    <location>
        <begin position="189"/>
        <end position="275"/>
    </location>
</feature>
<dbReference type="PANTHER" id="PTHR40465:SF1">
    <property type="entry name" value="DUF6534 DOMAIN-CONTAINING PROTEIN"/>
    <property type="match status" value="1"/>
</dbReference>
<accession>A0A0D0C8R7</accession>
<evidence type="ECO:0000313" key="5">
    <source>
        <dbReference type="Proteomes" id="UP000053593"/>
    </source>
</evidence>
<gene>
    <name evidence="4" type="ORF">GYMLUDRAFT_262259</name>
</gene>
<dbReference type="EMBL" id="KN834782">
    <property type="protein sequence ID" value="KIK58879.1"/>
    <property type="molecule type" value="Genomic_DNA"/>
</dbReference>
<dbReference type="OrthoDB" id="2803252at2759"/>
<evidence type="ECO:0000313" key="4">
    <source>
        <dbReference type="EMBL" id="KIK58879.1"/>
    </source>
</evidence>
<keyword evidence="2" id="KW-0472">Membrane</keyword>
<dbReference type="Proteomes" id="UP000053593">
    <property type="component" value="Unassembled WGS sequence"/>
</dbReference>
<proteinExistence type="predicted"/>
<keyword evidence="2" id="KW-1133">Transmembrane helix</keyword>